<dbReference type="Pfam" id="PF23284">
    <property type="entry name" value="KOW2_Spt5"/>
    <property type="match status" value="1"/>
</dbReference>
<accession>A0AAD8EAE5</accession>
<evidence type="ECO:0000256" key="2">
    <source>
        <dbReference type="ARBA" id="ARBA00006956"/>
    </source>
</evidence>
<keyword evidence="11" id="KW-0539">Nucleus</keyword>
<feature type="domain" description="KOW" evidence="14">
    <location>
        <begin position="31"/>
        <end position="58"/>
    </location>
</feature>
<dbReference type="InterPro" id="IPR041975">
    <property type="entry name" value="KOW_Spt5_2"/>
</dbReference>
<keyword evidence="7" id="KW-0677">Repeat</keyword>
<dbReference type="InterPro" id="IPR024945">
    <property type="entry name" value="Spt5_C_dom"/>
</dbReference>
<dbReference type="Pfam" id="PF23288">
    <property type="entry name" value="KOW6_SPT5"/>
    <property type="match status" value="1"/>
</dbReference>
<comment type="caution">
    <text evidence="16">The sequence shown here is derived from an EMBL/GenBank/DDBJ whole genome shotgun (WGS) entry which is preliminary data.</text>
</comment>
<dbReference type="CDD" id="cd06086">
    <property type="entry name" value="KOW_Spt5_6"/>
    <property type="match status" value="1"/>
</dbReference>
<dbReference type="InterPro" id="IPR041976">
    <property type="entry name" value="KOW_Spt5_3"/>
</dbReference>
<dbReference type="InterPro" id="IPR041977">
    <property type="entry name" value="KOW_Spt5_4"/>
</dbReference>
<dbReference type="Gene3D" id="2.30.30.30">
    <property type="match status" value="3"/>
</dbReference>
<protein>
    <recommendedName>
        <fullName evidence="3">Transcription elongation factor SPT5</fullName>
    </recommendedName>
    <alternativeName>
        <fullName evidence="12">DRB sensitivity-inducing factor large subunit</fullName>
    </alternativeName>
    <alternativeName>
        <fullName evidence="4">Transcription elongation factor spt5</fullName>
    </alternativeName>
</protein>
<dbReference type="CDD" id="cd06082">
    <property type="entry name" value="KOW_Spt5_2"/>
    <property type="match status" value="1"/>
</dbReference>
<evidence type="ECO:0000256" key="10">
    <source>
        <dbReference type="ARBA" id="ARBA00023163"/>
    </source>
</evidence>
<dbReference type="InterPro" id="IPR008991">
    <property type="entry name" value="Translation_prot_SH3-like_sf"/>
</dbReference>
<evidence type="ECO:0000313" key="17">
    <source>
        <dbReference type="Proteomes" id="UP001233999"/>
    </source>
</evidence>
<sequence>ELERFQEAVEDMDLELPSASVRNKVETVARNFSVGDNVEVCEGELIYLRGKILSINGSIITVMPKHKDLNEAIEFQAHELKKHFKQGDHVKVIAGRYEGDTGLIVSVEDNRVVLFSDLTMHELEILPRDIQLCTHITSGIDSQGEFEWGDSVQIDSQTVVLKIKRQALEKRRNSAKAVALDCDQNAIQKKDIVKVIDGPHNGREGEIKFLYRNFAFVRSKLYLENGGIFVCRTKHLQLAGGAKVSQGRETSMFVRSPYRSQNTSKTYSKESLKRDKELIGQTVKITTGAFKAIVGIVKDATNSTVRVELHSNGQTISVDRSHIKCIGMPPKSGSGSDVPLPMYGSGSQTPVYRSGNKTPTYGSQTPMYDAGSRTPHFGSATPVHEGSRTPGQSGAWDPSITNTPARSSDQESSSSNYDCYQHGIQPINMIYPSGPFSSYQQSPLFNRFHVRQISKVNPGYIPSPDSITLYGTPSPVMYSPVTPPGTQQVDTSGPQDWFTTDIEVKIKATHDDPGLVGQIGVIRGISGYLASLFLPQEDRSVNVTMDHLEPVLPERLDSVKVILGEEKEAVGQLLSIDNGEGIMKLVSGEVKMLPLKYLSRMKSTRT</sequence>
<dbReference type="InterPro" id="IPR041980">
    <property type="entry name" value="KOW_Spt5_6_metazoa"/>
</dbReference>
<gene>
    <name evidence="16" type="ORF">L9F63_023072</name>
</gene>
<dbReference type="GO" id="GO:0006357">
    <property type="term" value="P:regulation of transcription by RNA polymerase II"/>
    <property type="evidence" value="ECO:0007669"/>
    <property type="project" value="InterPro"/>
</dbReference>
<evidence type="ECO:0000313" key="16">
    <source>
        <dbReference type="EMBL" id="KAJ9582584.1"/>
    </source>
</evidence>
<dbReference type="InterPro" id="IPR057934">
    <property type="entry name" value="KOW_Spt5_7"/>
</dbReference>
<dbReference type="Pfam" id="PF23287">
    <property type="entry name" value="KOW7_SPT5"/>
    <property type="match status" value="1"/>
</dbReference>
<dbReference type="FunFam" id="2.30.30.30:FF:000013">
    <property type="entry name" value="Transcription elongation factor SPT5"/>
    <property type="match status" value="1"/>
</dbReference>
<evidence type="ECO:0000256" key="12">
    <source>
        <dbReference type="ARBA" id="ARBA00029645"/>
    </source>
</evidence>
<dbReference type="InterPro" id="IPR041978">
    <property type="entry name" value="KOW_Spt5_5"/>
</dbReference>
<evidence type="ECO:0000256" key="4">
    <source>
        <dbReference type="ARBA" id="ARBA00021370"/>
    </source>
</evidence>
<evidence type="ECO:0000256" key="3">
    <source>
        <dbReference type="ARBA" id="ARBA00020181"/>
    </source>
</evidence>
<dbReference type="EMBL" id="JASPKZ010007791">
    <property type="protein sequence ID" value="KAJ9582584.1"/>
    <property type="molecule type" value="Genomic_DNA"/>
</dbReference>
<dbReference type="Proteomes" id="UP001233999">
    <property type="component" value="Unassembled WGS sequence"/>
</dbReference>
<evidence type="ECO:0000256" key="8">
    <source>
        <dbReference type="ARBA" id="ARBA00023015"/>
    </source>
</evidence>
<name>A0AAD8EAE5_DIPPU</name>
<keyword evidence="5" id="KW-0678">Repressor</keyword>
<dbReference type="Pfam" id="PF23290">
    <property type="entry name" value="KOW5_SPT5"/>
    <property type="match status" value="1"/>
</dbReference>
<dbReference type="InterPro" id="IPR014722">
    <property type="entry name" value="Rib_uL2_dom2"/>
</dbReference>
<dbReference type="Pfam" id="PF00467">
    <property type="entry name" value="KOW"/>
    <property type="match status" value="1"/>
</dbReference>
<keyword evidence="6" id="KW-0597">Phosphoprotein</keyword>
<feature type="domain" description="KOW" evidence="14">
    <location>
        <begin position="276"/>
        <end position="303"/>
    </location>
</feature>
<reference evidence="16" key="2">
    <citation type="submission" date="2023-05" db="EMBL/GenBank/DDBJ databases">
        <authorList>
            <person name="Fouks B."/>
        </authorList>
    </citation>
    <scope>NUCLEOTIDE SEQUENCE</scope>
    <source>
        <strain evidence="16">Stay&amp;Tobe</strain>
        <tissue evidence="16">Testes</tissue>
    </source>
</reference>
<feature type="non-terminal residue" evidence="16">
    <location>
        <position position="606"/>
    </location>
</feature>
<dbReference type="GO" id="GO:0003729">
    <property type="term" value="F:mRNA binding"/>
    <property type="evidence" value="ECO:0007669"/>
    <property type="project" value="TreeGrafter"/>
</dbReference>
<evidence type="ECO:0000259" key="14">
    <source>
        <dbReference type="SMART" id="SM00739"/>
    </source>
</evidence>
<feature type="compositionally biased region" description="Polar residues" evidence="13">
    <location>
        <begin position="345"/>
        <end position="366"/>
    </location>
</feature>
<dbReference type="PANTHER" id="PTHR11125">
    <property type="entry name" value="SUPPRESSOR OF TY 5"/>
    <property type="match status" value="1"/>
</dbReference>
<dbReference type="SUPFAM" id="SSF50104">
    <property type="entry name" value="Translation proteins SH3-like domain"/>
    <property type="match status" value="1"/>
</dbReference>
<comment type="similarity">
    <text evidence="2">Belongs to the SPT5 family.</text>
</comment>
<dbReference type="Pfam" id="PF23291">
    <property type="entry name" value="KOW4_SPT5"/>
    <property type="match status" value="1"/>
</dbReference>
<keyword evidence="9" id="KW-0010">Activator</keyword>
<keyword evidence="8" id="KW-0805">Transcription regulation</keyword>
<dbReference type="InterPro" id="IPR039659">
    <property type="entry name" value="SPT5"/>
</dbReference>
<keyword evidence="17" id="KW-1185">Reference proteome</keyword>
<dbReference type="InterPro" id="IPR005824">
    <property type="entry name" value="KOW"/>
</dbReference>
<dbReference type="GO" id="GO:0032044">
    <property type="term" value="C:DSIF complex"/>
    <property type="evidence" value="ECO:0007669"/>
    <property type="project" value="TreeGrafter"/>
</dbReference>
<dbReference type="SMART" id="SM00739">
    <property type="entry name" value="KOW"/>
    <property type="match status" value="5"/>
</dbReference>
<feature type="region of interest" description="Disordered" evidence="13">
    <location>
        <begin position="327"/>
        <end position="416"/>
    </location>
</feature>
<evidence type="ECO:0000259" key="15">
    <source>
        <dbReference type="SMART" id="SM01104"/>
    </source>
</evidence>
<dbReference type="GO" id="GO:0032784">
    <property type="term" value="P:regulation of DNA-templated transcription elongation"/>
    <property type="evidence" value="ECO:0007669"/>
    <property type="project" value="InterPro"/>
</dbReference>
<dbReference type="CDD" id="cd06084">
    <property type="entry name" value="KOW_Spt5_4"/>
    <property type="match status" value="1"/>
</dbReference>
<evidence type="ECO:0000256" key="11">
    <source>
        <dbReference type="ARBA" id="ARBA00023242"/>
    </source>
</evidence>
<evidence type="ECO:0000256" key="6">
    <source>
        <dbReference type="ARBA" id="ARBA00022553"/>
    </source>
</evidence>
<comment type="subcellular location">
    <subcellularLocation>
        <location evidence="1">Nucleus</location>
    </subcellularLocation>
</comment>
<keyword evidence="10" id="KW-0804">Transcription</keyword>
<dbReference type="Pfam" id="PF12815">
    <property type="entry name" value="CTD"/>
    <property type="match status" value="1"/>
</dbReference>
<feature type="domain" description="KOW" evidence="14">
    <location>
        <begin position="552"/>
        <end position="579"/>
    </location>
</feature>
<dbReference type="AlphaFoldDB" id="A0AAD8EAE5"/>
<dbReference type="SMART" id="SM01104">
    <property type="entry name" value="CTD"/>
    <property type="match status" value="1"/>
</dbReference>
<evidence type="ECO:0000256" key="7">
    <source>
        <dbReference type="ARBA" id="ARBA00022737"/>
    </source>
</evidence>
<feature type="domain" description="KOW" evidence="14">
    <location>
        <begin position="186"/>
        <end position="213"/>
    </location>
</feature>
<dbReference type="GO" id="GO:0006368">
    <property type="term" value="P:transcription elongation by RNA polymerase II"/>
    <property type="evidence" value="ECO:0007669"/>
    <property type="project" value="TreeGrafter"/>
</dbReference>
<evidence type="ECO:0000256" key="5">
    <source>
        <dbReference type="ARBA" id="ARBA00022491"/>
    </source>
</evidence>
<proteinExistence type="inferred from homology"/>
<feature type="domain" description="Spt5 C-terminal" evidence="15">
    <location>
        <begin position="346"/>
        <end position="493"/>
    </location>
</feature>
<organism evidence="16 17">
    <name type="scientific">Diploptera punctata</name>
    <name type="common">Pacific beetle cockroach</name>
    <dbReference type="NCBI Taxonomy" id="6984"/>
    <lineage>
        <taxon>Eukaryota</taxon>
        <taxon>Metazoa</taxon>
        <taxon>Ecdysozoa</taxon>
        <taxon>Arthropoda</taxon>
        <taxon>Hexapoda</taxon>
        <taxon>Insecta</taxon>
        <taxon>Pterygota</taxon>
        <taxon>Neoptera</taxon>
        <taxon>Polyneoptera</taxon>
        <taxon>Dictyoptera</taxon>
        <taxon>Blattodea</taxon>
        <taxon>Blaberoidea</taxon>
        <taxon>Blaberidae</taxon>
        <taxon>Diplopterinae</taxon>
        <taxon>Diploptera</taxon>
    </lineage>
</organism>
<dbReference type="CDD" id="cd06083">
    <property type="entry name" value="KOW_Spt5_3"/>
    <property type="match status" value="1"/>
</dbReference>
<evidence type="ECO:0000256" key="9">
    <source>
        <dbReference type="ARBA" id="ARBA00023159"/>
    </source>
</evidence>
<dbReference type="CDD" id="cd06085">
    <property type="entry name" value="KOW_Spt5_5"/>
    <property type="match status" value="1"/>
</dbReference>
<feature type="domain" description="KOW" evidence="14">
    <location>
        <begin position="83"/>
        <end position="110"/>
    </location>
</feature>
<reference evidence="16" key="1">
    <citation type="journal article" date="2023" name="IScience">
        <title>Live-bearing cockroach genome reveals convergent evolutionary mechanisms linked to viviparity in insects and beyond.</title>
        <authorList>
            <person name="Fouks B."/>
            <person name="Harrison M.C."/>
            <person name="Mikhailova A.A."/>
            <person name="Marchal E."/>
            <person name="English S."/>
            <person name="Carruthers M."/>
            <person name="Jennings E.C."/>
            <person name="Chiamaka E.L."/>
            <person name="Frigard R.A."/>
            <person name="Pippel M."/>
            <person name="Attardo G.M."/>
            <person name="Benoit J.B."/>
            <person name="Bornberg-Bauer E."/>
            <person name="Tobe S.S."/>
        </authorList>
    </citation>
    <scope>NUCLEOTIDE SEQUENCE</scope>
    <source>
        <strain evidence="16">Stay&amp;Tobe</strain>
    </source>
</reference>
<dbReference type="FunFam" id="2.30.30.30:FF:000016">
    <property type="entry name" value="Transcription elongation factor SPT5"/>
    <property type="match status" value="1"/>
</dbReference>
<evidence type="ECO:0000256" key="13">
    <source>
        <dbReference type="SAM" id="MobiDB-lite"/>
    </source>
</evidence>
<dbReference type="PANTHER" id="PTHR11125:SF7">
    <property type="entry name" value="TRANSCRIPTION ELONGATION FACTOR SPT5"/>
    <property type="match status" value="1"/>
</dbReference>
<evidence type="ECO:0000256" key="1">
    <source>
        <dbReference type="ARBA" id="ARBA00004123"/>
    </source>
</evidence>